<organism evidence="2 3">
    <name type="scientific">Paraconexibacter antarcticus</name>
    <dbReference type="NCBI Taxonomy" id="2949664"/>
    <lineage>
        <taxon>Bacteria</taxon>
        <taxon>Bacillati</taxon>
        <taxon>Actinomycetota</taxon>
        <taxon>Thermoleophilia</taxon>
        <taxon>Solirubrobacterales</taxon>
        <taxon>Paraconexibacteraceae</taxon>
        <taxon>Paraconexibacter</taxon>
    </lineage>
</organism>
<dbReference type="EMBL" id="CP098502">
    <property type="protein sequence ID" value="UTI63772.1"/>
    <property type="molecule type" value="Genomic_DNA"/>
</dbReference>
<keyword evidence="1" id="KW-0472">Membrane</keyword>
<gene>
    <name evidence="2" type="ORF">NBH00_20810</name>
</gene>
<keyword evidence="1" id="KW-1133">Transmembrane helix</keyword>
<evidence type="ECO:0000313" key="2">
    <source>
        <dbReference type="EMBL" id="UTI63772.1"/>
    </source>
</evidence>
<evidence type="ECO:0000313" key="3">
    <source>
        <dbReference type="Proteomes" id="UP001056035"/>
    </source>
</evidence>
<proteinExistence type="predicted"/>
<keyword evidence="1" id="KW-0812">Transmembrane</keyword>
<reference evidence="2 3" key="1">
    <citation type="submission" date="2022-06" db="EMBL/GenBank/DDBJ databases">
        <title>Paraconexibacter antarcticus.</title>
        <authorList>
            <person name="Kim C.S."/>
        </authorList>
    </citation>
    <scope>NUCLEOTIDE SEQUENCE [LARGE SCALE GENOMIC DNA]</scope>
    <source>
        <strain evidence="2 3">02-257</strain>
    </source>
</reference>
<evidence type="ECO:0000256" key="1">
    <source>
        <dbReference type="SAM" id="Phobius"/>
    </source>
</evidence>
<keyword evidence="3" id="KW-1185">Reference proteome</keyword>
<accession>A0ABY5DRR5</accession>
<protein>
    <submittedName>
        <fullName evidence="2">DUF4267 domain-containing protein</fullName>
    </submittedName>
</protein>
<feature type="transmembrane region" description="Helical" evidence="1">
    <location>
        <begin position="12"/>
        <end position="30"/>
    </location>
</feature>
<dbReference type="Proteomes" id="UP001056035">
    <property type="component" value="Chromosome"/>
</dbReference>
<sequence length="129" mass="14752">MSRVDADARVTRYIQFVGVVRIAYGVIALFRPRLWPRFFRLDADDPDARAWNAFLGSRDIAIGVHALLARDPVRQNDAIWLNQGCEVFDTMVVGQEIRHGRPFGMFTAAGIVFNAGMHAIWLRVRLLRR</sequence>
<dbReference type="RefSeq" id="WP_254570493.1">
    <property type="nucleotide sequence ID" value="NZ_CP098502.1"/>
</dbReference>
<feature type="transmembrane region" description="Helical" evidence="1">
    <location>
        <begin position="103"/>
        <end position="124"/>
    </location>
</feature>
<name>A0ABY5DRR5_9ACTN</name>